<keyword evidence="4" id="KW-1003">Cell membrane</keyword>
<name>A0A0H2W597_YERPE</name>
<evidence type="ECO:0000256" key="6">
    <source>
        <dbReference type="ARBA" id="ARBA00022989"/>
    </source>
</evidence>
<accession>A0A0H2W597</accession>
<evidence type="ECO:0000313" key="12">
    <source>
        <dbReference type="EMBL" id="AAS62016.1"/>
    </source>
</evidence>
<dbReference type="PANTHER" id="PTHR33778:SF3">
    <property type="entry name" value="PROTEIN MGTC"/>
    <property type="match status" value="1"/>
</dbReference>
<dbReference type="Pfam" id="PF21770">
    <property type="entry name" value="MgtC_SapB_C"/>
    <property type="match status" value="1"/>
</dbReference>
<dbReference type="NCBIfam" id="NF011912">
    <property type="entry name" value="PRK15385.1"/>
    <property type="match status" value="1"/>
</dbReference>
<evidence type="ECO:0000256" key="1">
    <source>
        <dbReference type="ARBA" id="ARBA00004651"/>
    </source>
</evidence>
<sequence length="236" mass="25316">MERIMSLTPFVMNLLLAMCLGALIGAERQWRQRMAGLRTNALVATGAAVFILSSYATSPHSPGRIAAQIVSGIGFLGAGVIMREGMNIRGLNTAATLWCSAGIGVLCGLGLYWNAAFATAVILCANILLREAAQRINLQPQQQAIDLDVRYRILITCGAEDEILVRTLILQALNGMALHLQSLCSADIARSGQLEVCAEIVASPAAQKEIENIVCRVSLERSVSAIRWRIASELPA</sequence>
<evidence type="ECO:0000256" key="4">
    <source>
        <dbReference type="ARBA" id="ARBA00022475"/>
    </source>
</evidence>
<evidence type="ECO:0000256" key="5">
    <source>
        <dbReference type="ARBA" id="ARBA00022692"/>
    </source>
</evidence>
<gene>
    <name evidence="12" type="primary">mgtC</name>
    <name evidence="12" type="ordered locus">YP_1790</name>
</gene>
<dbReference type="Gene3D" id="3.30.70.260">
    <property type="match status" value="1"/>
</dbReference>
<evidence type="ECO:0000313" key="13">
    <source>
        <dbReference type="Proteomes" id="UP000001019"/>
    </source>
</evidence>
<proteinExistence type="inferred from homology"/>
<feature type="domain" description="MgtC/SapB/SrpB/YhiD N-terminal" evidence="10">
    <location>
        <begin position="14"/>
        <end position="133"/>
    </location>
</feature>
<dbReference type="EnsemblBacteria" id="AAS62016">
    <property type="protein sequence ID" value="AAS62016"/>
    <property type="gene ID" value="YP_1790"/>
</dbReference>
<evidence type="ECO:0000256" key="2">
    <source>
        <dbReference type="ARBA" id="ARBA00009298"/>
    </source>
</evidence>
<evidence type="ECO:0000256" key="3">
    <source>
        <dbReference type="ARBA" id="ARBA00013833"/>
    </source>
</evidence>
<dbReference type="InterPro" id="IPR049177">
    <property type="entry name" value="MgtC_SapB_SrpB_YhiD_N"/>
</dbReference>
<dbReference type="Proteomes" id="UP000001019">
    <property type="component" value="Chromosome"/>
</dbReference>
<dbReference type="PRINTS" id="PR01837">
    <property type="entry name" value="MGTCSAPBPROT"/>
</dbReference>
<dbReference type="KEGG" id="ypm:YP_1790"/>
<reference evidence="13" key="1">
    <citation type="journal article" date="2004" name="DNA Res.">
        <title>Complete genome sequence of Yersinia pestis strain 91001, an isolate avirulent to humans.</title>
        <authorList>
            <person name="Song Y."/>
            <person name="Tong Z."/>
            <person name="Wang J."/>
            <person name="Wang L."/>
            <person name="Guo Z."/>
            <person name="Han Y."/>
            <person name="Zhang J."/>
            <person name="Pei D."/>
            <person name="Zhou D."/>
            <person name="Qin H."/>
            <person name="Pang X."/>
            <person name="Han Y."/>
            <person name="Zhai J."/>
            <person name="Li M."/>
            <person name="Cui B."/>
            <person name="Qi Z."/>
            <person name="Jin L."/>
            <person name="Dai R."/>
            <person name="Chen F."/>
            <person name="Li S."/>
            <person name="Ye C."/>
            <person name="Du Z."/>
            <person name="Lin W."/>
            <person name="Wang J."/>
            <person name="Yu J."/>
            <person name="Yang H."/>
            <person name="Wang J."/>
            <person name="Huang P."/>
            <person name="Yang R."/>
        </authorList>
    </citation>
    <scope>NUCLEOTIDE SEQUENCE [LARGE SCALE GENOMIC DNA]</scope>
    <source>
        <strain evidence="13">91001 / Biovar Mediaevalis</strain>
    </source>
</reference>
<comment type="similarity">
    <text evidence="2 9">Belongs to the MgtC/SapB family.</text>
</comment>
<dbReference type="AlphaFoldDB" id="A0A0H2W597"/>
<dbReference type="InterPro" id="IPR003416">
    <property type="entry name" value="MgtC/SapB/SrpB/YhiD_fam"/>
</dbReference>
<feature type="domain" description="MgtC-like C-terminal" evidence="11">
    <location>
        <begin position="151"/>
        <end position="228"/>
    </location>
</feature>
<evidence type="ECO:0000259" key="10">
    <source>
        <dbReference type="Pfam" id="PF02308"/>
    </source>
</evidence>
<keyword evidence="5 9" id="KW-0812">Transmembrane</keyword>
<comment type="subcellular location">
    <subcellularLocation>
        <location evidence="9">Cell inner membrane</location>
        <topology evidence="9">Multi-pass membrane protein</topology>
    </subcellularLocation>
    <subcellularLocation>
        <location evidence="1">Cell membrane</location>
        <topology evidence="1">Multi-pass membrane protein</topology>
    </subcellularLocation>
</comment>
<keyword evidence="9" id="KW-0997">Cell inner membrane</keyword>
<comment type="function">
    <text evidence="8">Virulence factor required for growth in low Mg(2+) medium and for intramacrophage survival. May be involved in regulating membrane potential by activating Na(+)/K(+)-ATPase.</text>
</comment>
<dbReference type="EMBL" id="AE017042">
    <property type="protein sequence ID" value="AAS62016.1"/>
    <property type="molecule type" value="Genomic_DNA"/>
</dbReference>
<dbReference type="PANTHER" id="PTHR33778">
    <property type="entry name" value="PROTEIN MGTC"/>
    <property type="match status" value="1"/>
</dbReference>
<evidence type="ECO:0000256" key="8">
    <source>
        <dbReference type="ARBA" id="ARBA00025369"/>
    </source>
</evidence>
<keyword evidence="6 9" id="KW-1133">Transmembrane helix</keyword>
<organism evidence="12 13">
    <name type="scientific">Yersinia pestis</name>
    <dbReference type="NCBI Taxonomy" id="632"/>
    <lineage>
        <taxon>Bacteria</taxon>
        <taxon>Pseudomonadati</taxon>
        <taxon>Pseudomonadota</taxon>
        <taxon>Gammaproteobacteria</taxon>
        <taxon>Enterobacterales</taxon>
        <taxon>Yersiniaceae</taxon>
        <taxon>Yersinia</taxon>
    </lineage>
</organism>
<dbReference type="Pfam" id="PF02308">
    <property type="entry name" value="MgtC"/>
    <property type="match status" value="1"/>
</dbReference>
<dbReference type="InterPro" id="IPR048640">
    <property type="entry name" value="MgtC-like_C"/>
</dbReference>
<dbReference type="HOGENOM" id="CLU_079292_0_0_6"/>
<dbReference type="GO" id="GO:0005886">
    <property type="term" value="C:plasma membrane"/>
    <property type="evidence" value="ECO:0007669"/>
    <property type="project" value="UniProtKB-SubCell"/>
</dbReference>
<evidence type="ECO:0000256" key="9">
    <source>
        <dbReference type="RuleBase" id="RU365041"/>
    </source>
</evidence>
<feature type="transmembrane region" description="Helical" evidence="9">
    <location>
        <begin position="6"/>
        <end position="25"/>
    </location>
</feature>
<feature type="transmembrane region" description="Helical" evidence="9">
    <location>
        <begin position="37"/>
        <end position="57"/>
    </location>
</feature>
<keyword evidence="7 9" id="KW-0472">Membrane</keyword>
<evidence type="ECO:0000256" key="7">
    <source>
        <dbReference type="ARBA" id="ARBA00023136"/>
    </source>
</evidence>
<evidence type="ECO:0000259" key="11">
    <source>
        <dbReference type="Pfam" id="PF21770"/>
    </source>
</evidence>
<feature type="transmembrane region" description="Helical" evidence="9">
    <location>
        <begin position="63"/>
        <end position="82"/>
    </location>
</feature>
<protein>
    <recommendedName>
        <fullName evidence="3 9">Protein MgtC</fullName>
    </recommendedName>
</protein>
<feature type="transmembrane region" description="Helical" evidence="9">
    <location>
        <begin position="94"/>
        <end position="113"/>
    </location>
</feature>